<protein>
    <submittedName>
        <fullName evidence="3">Uncharacterized protein</fullName>
    </submittedName>
</protein>
<proteinExistence type="predicted"/>
<accession>A0A549YLV1</accession>
<evidence type="ECO:0000313" key="2">
    <source>
        <dbReference type="EMBL" id="TRM08811.1"/>
    </source>
</evidence>
<dbReference type="AlphaFoldDB" id="A0A549YLV1"/>
<dbReference type="EMBL" id="VJMZ01000001">
    <property type="protein sequence ID" value="TRM12858.1"/>
    <property type="molecule type" value="Genomic_DNA"/>
</dbReference>
<comment type="caution">
    <text evidence="3">The sequence shown here is derived from an EMBL/GenBank/DDBJ whole genome shotgun (WGS) entry which is preliminary data.</text>
</comment>
<sequence length="128" mass="14942">MILNLQRTETAVLLLHMSMMRKNARNVFKANYGRNDYKEVLNSFDEVKIELENVVENSSEDEPEEAHIFHFNINEIDMIISFLNAYIPKLQDTLKRSGEIVDEDWKQIQCLKVIQDKANRMKGVQGVV</sequence>
<evidence type="ECO:0000313" key="4">
    <source>
        <dbReference type="Proteomes" id="UP000319280"/>
    </source>
</evidence>
<evidence type="ECO:0000313" key="3">
    <source>
        <dbReference type="EMBL" id="TRM12858.1"/>
    </source>
</evidence>
<gene>
    <name evidence="3" type="ORF">FH966_14730</name>
    <name evidence="1" type="ORF">FH966_16545</name>
    <name evidence="2" type="ORF">FH966_16690</name>
</gene>
<dbReference type="RefSeq" id="WP_142791774.1">
    <property type="nucleotide sequence ID" value="NZ_VJMZ01000001.1"/>
</dbReference>
<keyword evidence="4" id="KW-1185">Reference proteome</keyword>
<dbReference type="Proteomes" id="UP000319280">
    <property type="component" value="Unassembled WGS sequence"/>
</dbReference>
<reference evidence="3 4" key="1">
    <citation type="submission" date="2019-07" db="EMBL/GenBank/DDBJ databases">
        <title>Genomic analysis of Lentibacillus sp. NKC851-2.</title>
        <authorList>
            <person name="Oh Y.J."/>
        </authorList>
    </citation>
    <scope>NUCLEOTIDE SEQUENCE [LARGE SCALE GENOMIC DNA]</scope>
    <source>
        <strain evidence="3 4">NKC851-2</strain>
    </source>
</reference>
<evidence type="ECO:0000313" key="1">
    <source>
        <dbReference type="EMBL" id="TRM08784.1"/>
    </source>
</evidence>
<dbReference type="EMBL" id="VJMZ01000003">
    <property type="protein sequence ID" value="TRM08784.1"/>
    <property type="molecule type" value="Genomic_DNA"/>
</dbReference>
<name>A0A549YLV1_9BACI</name>
<dbReference type="EMBL" id="VJMZ01000003">
    <property type="protein sequence ID" value="TRM08811.1"/>
    <property type="molecule type" value="Genomic_DNA"/>
</dbReference>
<organism evidence="3 4">
    <name type="scientific">Lentibacillus cibarius</name>
    <dbReference type="NCBI Taxonomy" id="2583219"/>
    <lineage>
        <taxon>Bacteria</taxon>
        <taxon>Bacillati</taxon>
        <taxon>Bacillota</taxon>
        <taxon>Bacilli</taxon>
        <taxon>Bacillales</taxon>
        <taxon>Bacillaceae</taxon>
        <taxon>Lentibacillus</taxon>
    </lineage>
</organism>